<dbReference type="ExpressionAtlas" id="F2EK31">
    <property type="expression patterns" value="baseline and differential"/>
</dbReference>
<dbReference type="InterPro" id="IPR002182">
    <property type="entry name" value="NB-ARC"/>
</dbReference>
<dbReference type="GO" id="GO:0043531">
    <property type="term" value="F:ADP binding"/>
    <property type="evidence" value="ECO:0007669"/>
    <property type="project" value="InterPro"/>
</dbReference>
<dbReference type="AlphaFoldDB" id="F2EK31"/>
<protein>
    <submittedName>
        <fullName evidence="1">Predicted protein</fullName>
    </submittedName>
</protein>
<dbReference type="PANTHER" id="PTHR19338:SF48">
    <property type="entry name" value="OS12G0166600 PROTEIN"/>
    <property type="match status" value="1"/>
</dbReference>
<dbReference type="EMBL" id="AK376508">
    <property type="protein sequence ID" value="BAK07703.1"/>
    <property type="molecule type" value="mRNA"/>
</dbReference>
<evidence type="ECO:0000313" key="1">
    <source>
        <dbReference type="EMBL" id="BAK07703.1"/>
    </source>
</evidence>
<dbReference type="PANTHER" id="PTHR19338">
    <property type="entry name" value="TRANSLOCASE OF INNER MITOCHONDRIAL MEMBRANE 13 HOMOLOG"/>
    <property type="match status" value="1"/>
</dbReference>
<dbReference type="SUPFAM" id="SSF52540">
    <property type="entry name" value="P-loop containing nucleoside triphosphate hydrolases"/>
    <property type="match status" value="1"/>
</dbReference>
<dbReference type="InterPro" id="IPR027417">
    <property type="entry name" value="P-loop_NTPase"/>
</dbReference>
<dbReference type="Pfam" id="PF00931">
    <property type="entry name" value="NB-ARC"/>
    <property type="match status" value="1"/>
</dbReference>
<reference evidence="1" key="1">
    <citation type="journal article" date="2011" name="Plant Physiol.">
        <title>Comprehensive sequence analysis of 24,783 barley full-length cDNAs derived from 12 clone libraries.</title>
        <authorList>
            <person name="Matsumoto T."/>
            <person name="Tanaka T."/>
            <person name="Sakai H."/>
            <person name="Amano N."/>
            <person name="Kanamori H."/>
            <person name="Kurita K."/>
            <person name="Kikuta A."/>
            <person name="Kamiya K."/>
            <person name="Yamamoto M."/>
            <person name="Ikawa H."/>
            <person name="Fujii N."/>
            <person name="Hori K."/>
            <person name="Itoh T."/>
            <person name="Sato K."/>
        </authorList>
    </citation>
    <scope>NUCLEOTIDE SEQUENCE</scope>
    <source>
        <tissue evidence="1">Seed</tissue>
    </source>
</reference>
<organism evidence="1">
    <name type="scientific">Hordeum vulgare subsp. vulgare</name>
    <name type="common">Domesticated barley</name>
    <dbReference type="NCBI Taxonomy" id="112509"/>
    <lineage>
        <taxon>Eukaryota</taxon>
        <taxon>Viridiplantae</taxon>
        <taxon>Streptophyta</taxon>
        <taxon>Embryophyta</taxon>
        <taxon>Tracheophyta</taxon>
        <taxon>Spermatophyta</taxon>
        <taxon>Magnoliopsida</taxon>
        <taxon>Liliopsida</taxon>
        <taxon>Poales</taxon>
        <taxon>Poaceae</taxon>
        <taxon>BOP clade</taxon>
        <taxon>Pooideae</taxon>
        <taxon>Triticodae</taxon>
        <taxon>Triticeae</taxon>
        <taxon>Hordeinae</taxon>
        <taxon>Hordeum</taxon>
    </lineage>
</organism>
<dbReference type="Gene3D" id="3.40.50.300">
    <property type="entry name" value="P-loop containing nucleotide triphosphate hydrolases"/>
    <property type="match status" value="1"/>
</dbReference>
<sequence length="238" mass="26900">MELPLFSACLGAMGSLSMKLDAIRDTKLEDGIRKLTTRLLKLSKAQDLPHIAINWMKDVRELSYEMENCVVAQADWIEKMSGFKARVKAANERYDRYLLETVPSRTYIFPVVDHWFPTDGGRKPDPVVGLHAKGGAVDTLCQWLADGDKQLKVVSIVGVGGIGKTTLAKQLWLEKKLGDFDCRAFVRTAKKPDMRRILRSILVQVRPHQPPNTSGVHDLIHDINEHLQNKRCIFLEPT</sequence>
<dbReference type="HOGENOM" id="CLU_000837_29_0_1"/>
<accession>F2EK31</accession>
<name>F2EK31_HORVV</name>
<proteinExistence type="evidence at transcript level"/>